<dbReference type="GO" id="GO:0046872">
    <property type="term" value="F:metal ion binding"/>
    <property type="evidence" value="ECO:0007669"/>
    <property type="project" value="UniProtKB-KW"/>
</dbReference>
<dbReference type="PANTHER" id="PTHR11905">
    <property type="entry name" value="ADAM A DISINTEGRIN AND METALLOPROTEASE DOMAIN"/>
    <property type="match status" value="1"/>
</dbReference>
<evidence type="ECO:0000313" key="8">
    <source>
        <dbReference type="EMBL" id="OOF90674.1"/>
    </source>
</evidence>
<evidence type="ECO:0000256" key="1">
    <source>
        <dbReference type="ARBA" id="ARBA00023157"/>
    </source>
</evidence>
<evidence type="ECO:0000259" key="7">
    <source>
        <dbReference type="PROSITE" id="PS50215"/>
    </source>
</evidence>
<dbReference type="SUPFAM" id="SSF57552">
    <property type="entry name" value="Blood coagulation inhibitor (disintegrin)"/>
    <property type="match status" value="1"/>
</dbReference>
<evidence type="ECO:0000256" key="3">
    <source>
        <dbReference type="ARBA" id="ARBA00074021"/>
    </source>
</evidence>
<keyword evidence="4" id="KW-0479">Metal-binding</keyword>
<dbReference type="SUPFAM" id="SSF55486">
    <property type="entry name" value="Metalloproteases ('zincins'), catalytic domain"/>
    <property type="match status" value="1"/>
</dbReference>
<evidence type="ECO:0000256" key="5">
    <source>
        <dbReference type="SAM" id="SignalP"/>
    </source>
</evidence>
<protein>
    <recommendedName>
        <fullName evidence="3">Disintegrin and metalloproteinase domain-containing protein B</fullName>
    </recommendedName>
</protein>
<dbReference type="GO" id="GO:0006508">
    <property type="term" value="P:proteolysis"/>
    <property type="evidence" value="ECO:0007669"/>
    <property type="project" value="InterPro"/>
</dbReference>
<feature type="binding site" evidence="4">
    <location>
        <position position="365"/>
    </location>
    <ligand>
        <name>Zn(2+)</name>
        <dbReference type="ChEBI" id="CHEBI:29105"/>
        <note>catalytic</note>
    </ligand>
</feature>
<feature type="signal peptide" evidence="5">
    <location>
        <begin position="1"/>
        <end position="20"/>
    </location>
</feature>
<dbReference type="OrthoDB" id="5951731at2759"/>
<dbReference type="AlphaFoldDB" id="A0A1R3R856"/>
<dbReference type="InterPro" id="IPR001762">
    <property type="entry name" value="Disintegrin_dom"/>
</dbReference>
<dbReference type="InterPro" id="IPR006586">
    <property type="entry name" value="ADAM_Cys-rich"/>
</dbReference>
<dbReference type="OMA" id="WNADCSA"/>
<dbReference type="PRINTS" id="PR00289">
    <property type="entry name" value="DISINTEGRIN"/>
</dbReference>
<dbReference type="InterPro" id="IPR024079">
    <property type="entry name" value="MetalloPept_cat_dom_sf"/>
</dbReference>
<dbReference type="InterPro" id="IPR036436">
    <property type="entry name" value="Disintegrin_dom_sf"/>
</dbReference>
<feature type="binding site" evidence="4">
    <location>
        <position position="355"/>
    </location>
    <ligand>
        <name>Zn(2+)</name>
        <dbReference type="ChEBI" id="CHEBI:29105"/>
        <note>catalytic</note>
    </ligand>
</feature>
<name>A0A1R3R856_ASPC5</name>
<evidence type="ECO:0000256" key="4">
    <source>
        <dbReference type="PROSITE-ProRule" id="PRU00276"/>
    </source>
</evidence>
<comment type="caution">
    <text evidence="4">Lacks conserved residue(s) required for the propagation of feature annotation.</text>
</comment>
<feature type="binding site" evidence="4">
    <location>
        <position position="359"/>
    </location>
    <ligand>
        <name>Zn(2+)</name>
        <dbReference type="ChEBI" id="CHEBI:29105"/>
        <note>catalytic</note>
    </ligand>
</feature>
<dbReference type="PROSITE" id="PS50215">
    <property type="entry name" value="ADAM_MEPRO"/>
    <property type="match status" value="1"/>
</dbReference>
<dbReference type="Gene3D" id="4.10.70.10">
    <property type="entry name" value="Disintegrin domain"/>
    <property type="match status" value="1"/>
</dbReference>
<dbReference type="VEuPathDB" id="FungiDB:ASPCADRAFT_519082"/>
<evidence type="ECO:0000259" key="6">
    <source>
        <dbReference type="PROSITE" id="PS50214"/>
    </source>
</evidence>
<keyword evidence="9" id="KW-1185">Reference proteome</keyword>
<feature type="active site" evidence="4">
    <location>
        <position position="356"/>
    </location>
</feature>
<evidence type="ECO:0000313" key="9">
    <source>
        <dbReference type="Proteomes" id="UP000188318"/>
    </source>
</evidence>
<feature type="domain" description="Peptidase M12B" evidence="7">
    <location>
        <begin position="215"/>
        <end position="415"/>
    </location>
</feature>
<dbReference type="SMART" id="SM00608">
    <property type="entry name" value="ACR"/>
    <property type="match status" value="1"/>
</dbReference>
<dbReference type="Pfam" id="PF00200">
    <property type="entry name" value="Disintegrin"/>
    <property type="match status" value="1"/>
</dbReference>
<dbReference type="FunFam" id="4.10.70.10:FF:000003">
    <property type="entry name" value="Disintegrin and metalloproteinase domain-containing protein 17"/>
    <property type="match status" value="1"/>
</dbReference>
<dbReference type="Proteomes" id="UP000188318">
    <property type="component" value="Unassembled WGS sequence"/>
</dbReference>
<dbReference type="Gene3D" id="3.40.390.10">
    <property type="entry name" value="Collagenase (Catalytic Domain)"/>
    <property type="match status" value="1"/>
</dbReference>
<feature type="domain" description="Disintegrin" evidence="6">
    <location>
        <begin position="441"/>
        <end position="528"/>
    </location>
</feature>
<accession>A0A1R3R856</accession>
<keyword evidence="1" id="KW-1015">Disulfide bond</keyword>
<dbReference type="EMBL" id="KV907515">
    <property type="protein sequence ID" value="OOF90674.1"/>
    <property type="molecule type" value="Genomic_DNA"/>
</dbReference>
<dbReference type="GO" id="GO:0004222">
    <property type="term" value="F:metalloendopeptidase activity"/>
    <property type="evidence" value="ECO:0007669"/>
    <property type="project" value="InterPro"/>
</dbReference>
<organism evidence="8 9">
    <name type="scientific">Aspergillus carbonarius (strain ITEM 5010)</name>
    <dbReference type="NCBI Taxonomy" id="602072"/>
    <lineage>
        <taxon>Eukaryota</taxon>
        <taxon>Fungi</taxon>
        <taxon>Dikarya</taxon>
        <taxon>Ascomycota</taxon>
        <taxon>Pezizomycotina</taxon>
        <taxon>Eurotiomycetes</taxon>
        <taxon>Eurotiomycetidae</taxon>
        <taxon>Eurotiales</taxon>
        <taxon>Aspergillaceae</taxon>
        <taxon>Aspergillus</taxon>
        <taxon>Aspergillus subgen. Circumdati</taxon>
    </lineage>
</organism>
<dbReference type="InterPro" id="IPR001590">
    <property type="entry name" value="Peptidase_M12B"/>
</dbReference>
<evidence type="ECO:0000256" key="2">
    <source>
        <dbReference type="ARBA" id="ARBA00056552"/>
    </source>
</evidence>
<gene>
    <name evidence="8" type="ORF">ASPCADRAFT_519082</name>
</gene>
<keyword evidence="4" id="KW-0862">Zinc</keyword>
<sequence>MKICCHILSILCLSLLAYNAIVHRTARLEDVVIHTPSQRITQVEQFDLTFRIQGQKGEVLLRLEPNRDILPRDAHIQYLDRNGVVQRAHPLEDDRARVYKGDVWIHSANLTDQAGRTRLYMIQDGVHPLFEGSLSLFQQQFHVKLVPLTGRNNTASAQENEMMIFEETGEEDSLNGNTSPLATRTPVTLSPRQFTAGYDDFTDSIGSTAGCPTSRRVALVGLAADCSFRAAFGSAEETRRELISMVNAASEVFERRFNVSLGIRNLTISDEDCPETGSESTPWNVACASGDLDWRLQQFSSWRGGQDATNAYWTLMTNCPTGNVVGMSLVGELCSPNRGANVVVRTSNQWQVFAHESGHIFGAIHDCDSTTCSSSSQEQCCPLSRSTCDANGQYIMNPSSTQQQTDFSPCTIGNICSLMGSERVRTDCLVSPDAAPTTITAGECGNGIVEAGEDCDCGDDCSDNACCNGETCRFAAGAVCDDAAGPCCTGCQFANASTICRPSTGPCDVQETCTGQNSDCPADRHVSDGQSCGNSSSLFCASGECTSRDRQCRDRFNGLGARLYCSVEYGSGSYCRGTGQDVMDGTPCRGGLCQGGRCQNSQDSDRDGSSWFDRHRSLIHAVTCISQSE</sequence>
<proteinExistence type="predicted"/>
<keyword evidence="5" id="KW-0732">Signal</keyword>
<feature type="chain" id="PRO_5011961034" description="Disintegrin and metalloproteinase domain-containing protein B" evidence="5">
    <location>
        <begin position="21"/>
        <end position="629"/>
    </location>
</feature>
<dbReference type="SMART" id="SM00050">
    <property type="entry name" value="DISIN"/>
    <property type="match status" value="1"/>
</dbReference>
<dbReference type="PANTHER" id="PTHR11905:SF222">
    <property type="entry name" value="ADAM FAMILY OF METALLOPROTEASE ADM-A (AFU_ORTHOLOGUE AFUA_6G14420)"/>
    <property type="match status" value="1"/>
</dbReference>
<reference evidence="9" key="1">
    <citation type="journal article" date="2017" name="Genome Biol.">
        <title>Comparative genomics reveals high biological diversity and specific adaptations in the industrially and medically important fungal genus Aspergillus.</title>
        <authorList>
            <person name="de Vries R.P."/>
            <person name="Riley R."/>
            <person name="Wiebenga A."/>
            <person name="Aguilar-Osorio G."/>
            <person name="Amillis S."/>
            <person name="Uchima C.A."/>
            <person name="Anderluh G."/>
            <person name="Asadollahi M."/>
            <person name="Askin M."/>
            <person name="Barry K."/>
            <person name="Battaglia E."/>
            <person name="Bayram O."/>
            <person name="Benocci T."/>
            <person name="Braus-Stromeyer S.A."/>
            <person name="Caldana C."/>
            <person name="Canovas D."/>
            <person name="Cerqueira G.C."/>
            <person name="Chen F."/>
            <person name="Chen W."/>
            <person name="Choi C."/>
            <person name="Clum A."/>
            <person name="Dos Santos R.A."/>
            <person name="Damasio A.R."/>
            <person name="Diallinas G."/>
            <person name="Emri T."/>
            <person name="Fekete E."/>
            <person name="Flipphi M."/>
            <person name="Freyberg S."/>
            <person name="Gallo A."/>
            <person name="Gournas C."/>
            <person name="Habgood R."/>
            <person name="Hainaut M."/>
            <person name="Harispe M.L."/>
            <person name="Henrissat B."/>
            <person name="Hilden K.S."/>
            <person name="Hope R."/>
            <person name="Hossain A."/>
            <person name="Karabika E."/>
            <person name="Karaffa L."/>
            <person name="Karanyi Z."/>
            <person name="Krasevec N."/>
            <person name="Kuo A."/>
            <person name="Kusch H."/>
            <person name="LaButti K."/>
            <person name="Lagendijk E.L."/>
            <person name="Lapidus A."/>
            <person name="Levasseur A."/>
            <person name="Lindquist E."/>
            <person name="Lipzen A."/>
            <person name="Logrieco A.F."/>
            <person name="MacCabe A."/>
            <person name="Maekelae M.R."/>
            <person name="Malavazi I."/>
            <person name="Melin P."/>
            <person name="Meyer V."/>
            <person name="Mielnichuk N."/>
            <person name="Miskei M."/>
            <person name="Molnar A.P."/>
            <person name="Mule G."/>
            <person name="Ngan C.Y."/>
            <person name="Orejas M."/>
            <person name="Orosz E."/>
            <person name="Ouedraogo J.P."/>
            <person name="Overkamp K.M."/>
            <person name="Park H.-S."/>
            <person name="Perrone G."/>
            <person name="Piumi F."/>
            <person name="Punt P.J."/>
            <person name="Ram A.F."/>
            <person name="Ramon A."/>
            <person name="Rauscher S."/>
            <person name="Record E."/>
            <person name="Riano-Pachon D.M."/>
            <person name="Robert V."/>
            <person name="Roehrig J."/>
            <person name="Ruller R."/>
            <person name="Salamov A."/>
            <person name="Salih N.S."/>
            <person name="Samson R.A."/>
            <person name="Sandor E."/>
            <person name="Sanguinetti M."/>
            <person name="Schuetze T."/>
            <person name="Sepcic K."/>
            <person name="Shelest E."/>
            <person name="Sherlock G."/>
            <person name="Sophianopoulou V."/>
            <person name="Squina F.M."/>
            <person name="Sun H."/>
            <person name="Susca A."/>
            <person name="Todd R.B."/>
            <person name="Tsang A."/>
            <person name="Unkles S.E."/>
            <person name="van de Wiele N."/>
            <person name="van Rossen-Uffink D."/>
            <person name="Oliveira J.V."/>
            <person name="Vesth T.C."/>
            <person name="Visser J."/>
            <person name="Yu J.-H."/>
            <person name="Zhou M."/>
            <person name="Andersen M.R."/>
            <person name="Archer D.B."/>
            <person name="Baker S.E."/>
            <person name="Benoit I."/>
            <person name="Brakhage A.A."/>
            <person name="Braus G.H."/>
            <person name="Fischer R."/>
            <person name="Frisvad J.C."/>
            <person name="Goldman G.H."/>
            <person name="Houbraken J."/>
            <person name="Oakley B."/>
            <person name="Pocsi I."/>
            <person name="Scazzocchio C."/>
            <person name="Seiboth B."/>
            <person name="vanKuyk P.A."/>
            <person name="Wortman J."/>
            <person name="Dyer P.S."/>
            <person name="Grigoriev I.V."/>
        </authorList>
    </citation>
    <scope>NUCLEOTIDE SEQUENCE [LARGE SCALE GENOMIC DNA]</scope>
    <source>
        <strain evidence="9">ITEM 5010</strain>
    </source>
</reference>
<comment type="function">
    <text evidence="2">Probable zinc protease.</text>
</comment>
<dbReference type="Pfam" id="PF13688">
    <property type="entry name" value="Reprolysin_5"/>
    <property type="match status" value="1"/>
</dbReference>
<dbReference type="STRING" id="602072.A0A1R3R856"/>
<dbReference type="PROSITE" id="PS50214">
    <property type="entry name" value="DISINTEGRIN_2"/>
    <property type="match status" value="1"/>
</dbReference>